<dbReference type="VEuPathDB" id="FungiDB:H257_00673"/>
<evidence type="ECO:0000313" key="2">
    <source>
        <dbReference type="EMBL" id="RHY53180.1"/>
    </source>
</evidence>
<dbReference type="InterPro" id="IPR011989">
    <property type="entry name" value="ARM-like"/>
</dbReference>
<organism evidence="2 3">
    <name type="scientific">Aphanomyces astaci</name>
    <name type="common">Crayfish plague agent</name>
    <dbReference type="NCBI Taxonomy" id="112090"/>
    <lineage>
        <taxon>Eukaryota</taxon>
        <taxon>Sar</taxon>
        <taxon>Stramenopiles</taxon>
        <taxon>Oomycota</taxon>
        <taxon>Saprolegniomycetes</taxon>
        <taxon>Saprolegniales</taxon>
        <taxon>Verrucalvaceae</taxon>
        <taxon>Aphanomyces</taxon>
    </lineage>
</organism>
<dbReference type="Proteomes" id="UP000283543">
    <property type="component" value="Unassembled WGS sequence"/>
</dbReference>
<name>A0A3R6W401_APHAT</name>
<feature type="domain" description="Tubulin-folding cofactor D C-terminal" evidence="1">
    <location>
        <begin position="459"/>
        <end position="518"/>
    </location>
</feature>
<proteinExistence type="predicted"/>
<comment type="caution">
    <text evidence="2">The sequence shown here is derived from an EMBL/GenBank/DDBJ whole genome shotgun (WGS) entry which is preliminary data.</text>
</comment>
<reference evidence="2 3" key="1">
    <citation type="submission" date="2018-08" db="EMBL/GenBank/DDBJ databases">
        <title>Aphanomyces genome sequencing and annotation.</title>
        <authorList>
            <person name="Minardi D."/>
            <person name="Oidtmann B."/>
            <person name="Van Der Giezen M."/>
            <person name="Studholme D.J."/>
        </authorList>
    </citation>
    <scope>NUCLEOTIDE SEQUENCE [LARGE SCALE GENOMIC DNA]</scope>
    <source>
        <strain evidence="2 3">Si</strain>
    </source>
</reference>
<dbReference type="GO" id="GO:0048487">
    <property type="term" value="F:beta-tubulin binding"/>
    <property type="evidence" value="ECO:0007669"/>
    <property type="project" value="InterPro"/>
</dbReference>
<dbReference type="PANTHER" id="PTHR12658:SF0">
    <property type="entry name" value="TUBULIN-SPECIFIC CHAPERONE D"/>
    <property type="match status" value="1"/>
</dbReference>
<dbReference type="GO" id="GO:0007023">
    <property type="term" value="P:post-chaperonin tubulin folding pathway"/>
    <property type="evidence" value="ECO:0007669"/>
    <property type="project" value="InterPro"/>
</dbReference>
<dbReference type="EMBL" id="QUTB01005821">
    <property type="protein sequence ID" value="RHY53180.1"/>
    <property type="molecule type" value="Genomic_DNA"/>
</dbReference>
<dbReference type="Pfam" id="PF12612">
    <property type="entry name" value="TFCD_C"/>
    <property type="match status" value="1"/>
</dbReference>
<dbReference type="Gene3D" id="1.25.10.10">
    <property type="entry name" value="Leucine-rich Repeat Variant"/>
    <property type="match status" value="1"/>
</dbReference>
<accession>A0A3R6W401</accession>
<dbReference type="GO" id="GO:0005096">
    <property type="term" value="F:GTPase activator activity"/>
    <property type="evidence" value="ECO:0007669"/>
    <property type="project" value="InterPro"/>
</dbReference>
<dbReference type="AlphaFoldDB" id="A0A3R6W401"/>
<dbReference type="SUPFAM" id="SSF48371">
    <property type="entry name" value="ARM repeat"/>
    <property type="match status" value="1"/>
</dbReference>
<evidence type="ECO:0000313" key="3">
    <source>
        <dbReference type="Proteomes" id="UP000283543"/>
    </source>
</evidence>
<dbReference type="PANTHER" id="PTHR12658">
    <property type="entry name" value="BETA-TUBULIN COFACTOR D"/>
    <property type="match status" value="1"/>
</dbReference>
<dbReference type="InterPro" id="IPR033162">
    <property type="entry name" value="TBCD"/>
</dbReference>
<gene>
    <name evidence="2" type="ORF">DYB34_000776</name>
</gene>
<dbReference type="GO" id="GO:0000226">
    <property type="term" value="P:microtubule cytoskeleton organization"/>
    <property type="evidence" value="ECO:0007669"/>
    <property type="project" value="TreeGrafter"/>
</dbReference>
<dbReference type="InterPro" id="IPR016024">
    <property type="entry name" value="ARM-type_fold"/>
</dbReference>
<evidence type="ECO:0000259" key="1">
    <source>
        <dbReference type="Pfam" id="PF12612"/>
    </source>
</evidence>
<sequence length="588" mass="64598">MHQGVGNFPHGIDLLTKADYFTLASISHAYLDVSRHIAQYAEYRYVLVDHLASVKLFHWDVNVRVLAASALGQLAPLDVAYMLSAIVPPLLVASISPSSDVIVRHGATLALSEIALHIASVPAFIDGEVMRRLKLIPIEMDKRRLYRGRGGEMIRVAVCTLMQTIAKLGWPLPIALAKKYLITVEECLKNPNELVRTVAIAAFQELATRYLAKLLDSPDHALYMQAIVPRFLSSVKDKSVLNPNVAARRGFLKALGVMPYVLLHPHVHQCVDLMVVAAVASYHTPDEQDAESRVAAIQALVDIVTKNHHEMTVDMLTRVLESLLKCADEDYSMDERGDVGSWVRREAMQGLHVIVQHYCAVGTRTGGDMYNQRVAVTGFGTGVIVETRALKRKMVSVQFAKPALGYFYFPPNGVGIFPDNRALHVPTPRGLPSLEARHVVTSSTHSTTPSSSVVGVPPAIVSKHAKDDRVVVPLLKTIAFCLDEGAFAFLLQDGGALFGHALYDAVRGEMAKSSDLHKLSAGLAGTSLYHTKCNFKLTVNFDRVGAQTRGREILSLARNKRDVLVGLLALDKIETIKYHFLAHSDLYV</sequence>
<protein>
    <recommendedName>
        <fullName evidence="1">Tubulin-folding cofactor D C-terminal domain-containing protein</fullName>
    </recommendedName>
</protein>
<dbReference type="GO" id="GO:0007021">
    <property type="term" value="P:tubulin complex assembly"/>
    <property type="evidence" value="ECO:0007669"/>
    <property type="project" value="InterPro"/>
</dbReference>
<dbReference type="InterPro" id="IPR022577">
    <property type="entry name" value="TBCD_C"/>
</dbReference>